<dbReference type="InterPro" id="IPR002220">
    <property type="entry name" value="DapA-like"/>
</dbReference>
<feature type="active site" description="Proton donor/acceptor" evidence="12 14">
    <location>
        <position position="149"/>
    </location>
</feature>
<keyword evidence="6 12" id="KW-0028">Amino-acid biosynthesis</keyword>
<evidence type="ECO:0000256" key="13">
    <source>
        <dbReference type="PIRNR" id="PIRNR001365"/>
    </source>
</evidence>
<dbReference type="GO" id="GO:0005829">
    <property type="term" value="C:cytosol"/>
    <property type="evidence" value="ECO:0007669"/>
    <property type="project" value="TreeGrafter"/>
</dbReference>
<dbReference type="NCBIfam" id="TIGR00674">
    <property type="entry name" value="dapA"/>
    <property type="match status" value="1"/>
</dbReference>
<dbReference type="InterPro" id="IPR013785">
    <property type="entry name" value="Aldolase_TIM"/>
</dbReference>
<dbReference type="EMBL" id="FMCU01000006">
    <property type="protein sequence ID" value="SCF21326.1"/>
    <property type="molecule type" value="Genomic_DNA"/>
</dbReference>
<evidence type="ECO:0000313" key="17">
    <source>
        <dbReference type="Proteomes" id="UP000198797"/>
    </source>
</evidence>
<evidence type="ECO:0000256" key="5">
    <source>
        <dbReference type="ARBA" id="ARBA00022490"/>
    </source>
</evidence>
<proteinExistence type="inferred from homology"/>
<dbReference type="GO" id="GO:0008840">
    <property type="term" value="F:4-hydroxy-tetrahydrodipicolinate synthase activity"/>
    <property type="evidence" value="ECO:0007669"/>
    <property type="project" value="UniProtKB-UniRule"/>
</dbReference>
<dbReference type="InterPro" id="IPR020625">
    <property type="entry name" value="Schiff_base-form_aldolases_AS"/>
</dbReference>
<dbReference type="PROSITE" id="PS00666">
    <property type="entry name" value="DHDPS_2"/>
    <property type="match status" value="1"/>
</dbReference>
<feature type="binding site" evidence="12 15">
    <location>
        <position position="61"/>
    </location>
    <ligand>
        <name>pyruvate</name>
        <dbReference type="ChEBI" id="CHEBI:15361"/>
    </ligand>
</feature>
<comment type="function">
    <text evidence="1 12">Catalyzes the condensation of (S)-aspartate-beta-semialdehyde [(S)-ASA] and pyruvate to 4-hydroxy-tetrahydrodipicolinate (HTPA).</text>
</comment>
<dbReference type="Gene3D" id="3.20.20.70">
    <property type="entry name" value="Aldolase class I"/>
    <property type="match status" value="1"/>
</dbReference>
<dbReference type="PRINTS" id="PR00146">
    <property type="entry name" value="DHPICSNTHASE"/>
</dbReference>
<dbReference type="SUPFAM" id="SSF51569">
    <property type="entry name" value="Aldolase"/>
    <property type="match status" value="1"/>
</dbReference>
<evidence type="ECO:0000256" key="2">
    <source>
        <dbReference type="ARBA" id="ARBA00005120"/>
    </source>
</evidence>
<keyword evidence="8 12" id="KW-0457">Lysine biosynthesis</keyword>
<keyword evidence="10 12" id="KW-0704">Schiff base</keyword>
<comment type="subunit">
    <text evidence="12">Homotetramer; dimer of dimers.</text>
</comment>
<evidence type="ECO:0000256" key="7">
    <source>
        <dbReference type="ARBA" id="ARBA00022915"/>
    </source>
</evidence>
<dbReference type="UniPathway" id="UPA00034">
    <property type="reaction ID" value="UER00017"/>
</dbReference>
<dbReference type="CDD" id="cd00950">
    <property type="entry name" value="DHDPS"/>
    <property type="match status" value="1"/>
</dbReference>
<evidence type="ECO:0000256" key="3">
    <source>
        <dbReference type="ARBA" id="ARBA00007592"/>
    </source>
</evidence>
<evidence type="ECO:0000256" key="11">
    <source>
        <dbReference type="ARBA" id="ARBA00047836"/>
    </source>
</evidence>
<dbReference type="HAMAP" id="MF_00418">
    <property type="entry name" value="DapA"/>
    <property type="match status" value="1"/>
</dbReference>
<evidence type="ECO:0000256" key="9">
    <source>
        <dbReference type="ARBA" id="ARBA00023239"/>
    </source>
</evidence>
<dbReference type="RefSeq" id="WP_091246135.1">
    <property type="nucleotide sequence ID" value="NZ_FMCU01000006.1"/>
</dbReference>
<dbReference type="STRING" id="121616.GA0070216_106301"/>
<keyword evidence="9 12" id="KW-0456">Lyase</keyword>
<evidence type="ECO:0000313" key="16">
    <source>
        <dbReference type="EMBL" id="SCF21326.1"/>
    </source>
</evidence>
<protein>
    <recommendedName>
        <fullName evidence="4 12">4-hydroxy-tetrahydrodipicolinate synthase</fullName>
        <shortName evidence="12">HTPA synthase</shortName>
        <ecNumber evidence="4 12">4.3.3.7</ecNumber>
    </recommendedName>
</protein>
<dbReference type="Pfam" id="PF00701">
    <property type="entry name" value="DHDPS"/>
    <property type="match status" value="1"/>
</dbReference>
<evidence type="ECO:0000256" key="6">
    <source>
        <dbReference type="ARBA" id="ARBA00022605"/>
    </source>
</evidence>
<name>A0A1C4YKZ7_9ACTN</name>
<comment type="subcellular location">
    <subcellularLocation>
        <location evidence="12">Cytoplasm</location>
    </subcellularLocation>
</comment>
<feature type="site" description="Part of a proton relay during catalysis" evidence="12">
    <location>
        <position position="123"/>
    </location>
</feature>
<gene>
    <name evidence="12" type="primary">dapA</name>
    <name evidence="16" type="ORF">GA0070216_106301</name>
</gene>
<dbReference type="PIRSF" id="PIRSF001365">
    <property type="entry name" value="DHDPS"/>
    <property type="match status" value="1"/>
</dbReference>
<feature type="active site" description="Schiff-base intermediate with substrate" evidence="12 14">
    <location>
        <position position="177"/>
    </location>
</feature>
<dbReference type="PROSITE" id="PS00665">
    <property type="entry name" value="DHDPS_1"/>
    <property type="match status" value="1"/>
</dbReference>
<dbReference type="SMART" id="SM01130">
    <property type="entry name" value="DHDPS"/>
    <property type="match status" value="1"/>
</dbReference>
<comment type="similarity">
    <text evidence="3 12 13">Belongs to the DapA family.</text>
</comment>
<accession>A0A1C4YKZ7</accession>
<comment type="catalytic activity">
    <reaction evidence="11 12">
        <text>L-aspartate 4-semialdehyde + pyruvate = (2S,4S)-4-hydroxy-2,3,4,5-tetrahydrodipicolinate + H2O + H(+)</text>
        <dbReference type="Rhea" id="RHEA:34171"/>
        <dbReference type="ChEBI" id="CHEBI:15361"/>
        <dbReference type="ChEBI" id="CHEBI:15377"/>
        <dbReference type="ChEBI" id="CHEBI:15378"/>
        <dbReference type="ChEBI" id="CHEBI:67139"/>
        <dbReference type="ChEBI" id="CHEBI:537519"/>
        <dbReference type="EC" id="4.3.3.7"/>
    </reaction>
</comment>
<comment type="pathway">
    <text evidence="2 12">Amino-acid biosynthesis; L-lysine biosynthesis via DAP pathway; (S)-tetrahydrodipicolinate from L-aspartate: step 3/4.</text>
</comment>
<evidence type="ECO:0000256" key="4">
    <source>
        <dbReference type="ARBA" id="ARBA00012086"/>
    </source>
</evidence>
<evidence type="ECO:0000256" key="1">
    <source>
        <dbReference type="ARBA" id="ARBA00003294"/>
    </source>
</evidence>
<comment type="caution">
    <text evidence="12">Was originally thought to be a dihydrodipicolinate synthase (DHDPS), catalyzing the condensation of (S)-aspartate-beta-semialdehyde [(S)-ASA] and pyruvate to dihydrodipicolinate (DHDP). However, it was shown in E.coli that the product of the enzymatic reaction is not dihydrodipicolinate but in fact (4S)-4-hydroxy-2,3,4,5-tetrahydro-(2S)-dipicolinic acid (HTPA), and that the consecutive dehydration reaction leading to DHDP is not spontaneous but catalyzed by DapB.</text>
</comment>
<feature type="binding site" evidence="12 15">
    <location>
        <position position="217"/>
    </location>
    <ligand>
        <name>pyruvate</name>
        <dbReference type="ChEBI" id="CHEBI:15361"/>
    </ligand>
</feature>
<dbReference type="EC" id="4.3.3.7" evidence="4 12"/>
<evidence type="ECO:0000256" key="15">
    <source>
        <dbReference type="PIRSR" id="PIRSR001365-2"/>
    </source>
</evidence>
<keyword evidence="5 12" id="KW-0963">Cytoplasm</keyword>
<dbReference type="OrthoDB" id="9782828at2"/>
<feature type="site" description="Part of a proton relay during catalysis" evidence="12">
    <location>
        <position position="60"/>
    </location>
</feature>
<keyword evidence="17" id="KW-1185">Reference proteome</keyword>
<dbReference type="PANTHER" id="PTHR12128:SF66">
    <property type="entry name" value="4-HYDROXY-2-OXOGLUTARATE ALDOLASE, MITOCHONDRIAL"/>
    <property type="match status" value="1"/>
</dbReference>
<dbReference type="InterPro" id="IPR005263">
    <property type="entry name" value="DapA"/>
</dbReference>
<reference evidence="17" key="1">
    <citation type="submission" date="2016-06" db="EMBL/GenBank/DDBJ databases">
        <authorList>
            <person name="Varghese N."/>
            <person name="Submissions Spin"/>
        </authorList>
    </citation>
    <scope>NUCLEOTIDE SEQUENCE [LARGE SCALE GENOMIC DNA]</scope>
    <source>
        <strain evidence="17">DSM 44100</strain>
    </source>
</reference>
<dbReference type="Proteomes" id="UP000198797">
    <property type="component" value="Unassembled WGS sequence"/>
</dbReference>
<dbReference type="GO" id="GO:0009089">
    <property type="term" value="P:lysine biosynthetic process via diaminopimelate"/>
    <property type="evidence" value="ECO:0007669"/>
    <property type="project" value="UniProtKB-UniRule"/>
</dbReference>
<dbReference type="GO" id="GO:0019877">
    <property type="term" value="P:diaminopimelate biosynthetic process"/>
    <property type="evidence" value="ECO:0007669"/>
    <property type="project" value="UniProtKB-UniRule"/>
</dbReference>
<dbReference type="PANTHER" id="PTHR12128">
    <property type="entry name" value="DIHYDRODIPICOLINATE SYNTHASE"/>
    <property type="match status" value="1"/>
</dbReference>
<dbReference type="InterPro" id="IPR020624">
    <property type="entry name" value="Schiff_base-form_aldolases_CS"/>
</dbReference>
<evidence type="ECO:0000256" key="14">
    <source>
        <dbReference type="PIRSR" id="PIRSR001365-1"/>
    </source>
</evidence>
<evidence type="ECO:0000256" key="12">
    <source>
        <dbReference type="HAMAP-Rule" id="MF_00418"/>
    </source>
</evidence>
<dbReference type="AlphaFoldDB" id="A0A1C4YKZ7"/>
<evidence type="ECO:0000256" key="8">
    <source>
        <dbReference type="ARBA" id="ARBA00023154"/>
    </source>
</evidence>
<organism evidence="16 17">
    <name type="scientific">Micromonospora matsumotoense</name>
    <dbReference type="NCBI Taxonomy" id="121616"/>
    <lineage>
        <taxon>Bacteria</taxon>
        <taxon>Bacillati</taxon>
        <taxon>Actinomycetota</taxon>
        <taxon>Actinomycetes</taxon>
        <taxon>Micromonosporales</taxon>
        <taxon>Micromonosporaceae</taxon>
        <taxon>Micromonospora</taxon>
    </lineage>
</organism>
<evidence type="ECO:0000256" key="10">
    <source>
        <dbReference type="ARBA" id="ARBA00023270"/>
    </source>
</evidence>
<keyword evidence="7 12" id="KW-0220">Diaminopimelate biosynthesis</keyword>
<sequence>MTHDHPAAPDRGLSRPFGRLLTAMVTPFTADGSLHLDGAVQLATYLVDAQGNDALVINGTTGESPTTTDAEKETLIRAVVEAVGDRAQVVAGVGTNDTRHTIELAAAAEKAGAHGLLVVTPYYSKPPQQGLVRHFTAVADGTGLPIMVYDIPHRAGVAIETETLVRLAAHERIVAVKDAKGDLTATSWVTSRTDLAFYSGEDSLTLPTLAVGGVGLVGTSTHFTGVLAKQMIEAYDAGDTGAALTLHRRLLPLLTGIFRSPGTILVKAGLNVLGLPAGPVRPPLVDATDDELALLRADCAAAGLDLPE</sequence>